<dbReference type="AlphaFoldDB" id="A0A6V7VES1"/>
<dbReference type="InterPro" id="IPR032940">
    <property type="entry name" value="CAMSAP"/>
</dbReference>
<reference evidence="11 12" key="1">
    <citation type="submission" date="2020-08" db="EMBL/GenBank/DDBJ databases">
        <authorList>
            <person name="Koutsovoulos G."/>
            <person name="Danchin GJ E."/>
        </authorList>
    </citation>
    <scope>NUCLEOTIDE SEQUENCE [LARGE SCALE GENOMIC DNA]</scope>
</reference>
<dbReference type="InterPro" id="IPR058042">
    <property type="entry name" value="CAMSAP_N"/>
</dbReference>
<evidence type="ECO:0000313" key="11">
    <source>
        <dbReference type="EMBL" id="CAD2172661.1"/>
    </source>
</evidence>
<protein>
    <submittedName>
        <fullName evidence="11">Uncharacterized protein</fullName>
    </submittedName>
</protein>
<dbReference type="Proteomes" id="UP000580250">
    <property type="component" value="Unassembled WGS sequence"/>
</dbReference>
<dbReference type="CDD" id="cd00014">
    <property type="entry name" value="CH_SF"/>
    <property type="match status" value="1"/>
</dbReference>
<evidence type="ECO:0000259" key="9">
    <source>
        <dbReference type="PROSITE" id="PS50021"/>
    </source>
</evidence>
<comment type="caution">
    <text evidence="11">The sequence shown here is derived from an EMBL/GenBank/DDBJ whole genome shotgun (WGS) entry which is preliminary data.</text>
</comment>
<dbReference type="SMART" id="SM01051">
    <property type="entry name" value="CAMSAP_CKK"/>
    <property type="match status" value="1"/>
</dbReference>
<dbReference type="SUPFAM" id="SSF50346">
    <property type="entry name" value="PRC-barrel domain"/>
    <property type="match status" value="1"/>
</dbReference>
<evidence type="ECO:0000256" key="2">
    <source>
        <dbReference type="ARBA" id="ARBA00022490"/>
    </source>
</evidence>
<dbReference type="InterPro" id="IPR038209">
    <property type="entry name" value="CKK_dom_sf"/>
</dbReference>
<evidence type="ECO:0000259" key="10">
    <source>
        <dbReference type="PROSITE" id="PS51508"/>
    </source>
</evidence>
<evidence type="ECO:0000256" key="4">
    <source>
        <dbReference type="ARBA" id="ARBA00023054"/>
    </source>
</evidence>
<dbReference type="OrthoDB" id="2125658at2759"/>
<evidence type="ECO:0000313" key="12">
    <source>
        <dbReference type="Proteomes" id="UP000580250"/>
    </source>
</evidence>
<dbReference type="GO" id="GO:0005516">
    <property type="term" value="F:calmodulin binding"/>
    <property type="evidence" value="ECO:0007669"/>
    <property type="project" value="InterPro"/>
</dbReference>
<evidence type="ECO:0000256" key="1">
    <source>
        <dbReference type="ARBA" id="ARBA00004245"/>
    </source>
</evidence>
<dbReference type="GO" id="GO:0036449">
    <property type="term" value="C:microtubule minus-end"/>
    <property type="evidence" value="ECO:0007669"/>
    <property type="project" value="TreeGrafter"/>
</dbReference>
<dbReference type="Gene3D" id="3.10.20.360">
    <property type="entry name" value="CKK domain"/>
    <property type="match status" value="1"/>
</dbReference>
<dbReference type="PANTHER" id="PTHR21595">
    <property type="entry name" value="PATRONIN"/>
    <property type="match status" value="1"/>
</dbReference>
<dbReference type="PANTHER" id="PTHR21595:SF0">
    <property type="entry name" value="PATRONIN"/>
    <property type="match status" value="1"/>
</dbReference>
<feature type="region of interest" description="Disordered" evidence="8">
    <location>
        <begin position="1042"/>
        <end position="1067"/>
    </location>
</feature>
<organism evidence="11 12">
    <name type="scientific">Meloidogyne enterolobii</name>
    <name type="common">Root-knot nematode worm</name>
    <name type="synonym">Meloidogyne mayaguensis</name>
    <dbReference type="NCBI Taxonomy" id="390850"/>
    <lineage>
        <taxon>Eukaryota</taxon>
        <taxon>Metazoa</taxon>
        <taxon>Ecdysozoa</taxon>
        <taxon>Nematoda</taxon>
        <taxon>Chromadorea</taxon>
        <taxon>Rhabditida</taxon>
        <taxon>Tylenchina</taxon>
        <taxon>Tylenchomorpha</taxon>
        <taxon>Tylenchoidea</taxon>
        <taxon>Meloidogynidae</taxon>
        <taxon>Meloidogyninae</taxon>
        <taxon>Meloidogyne</taxon>
    </lineage>
</organism>
<feature type="region of interest" description="Disordered" evidence="8">
    <location>
        <begin position="864"/>
        <end position="899"/>
    </location>
</feature>
<feature type="region of interest" description="Disordered" evidence="8">
    <location>
        <begin position="989"/>
        <end position="1025"/>
    </location>
</feature>
<evidence type="ECO:0000256" key="5">
    <source>
        <dbReference type="ARBA" id="ARBA00023212"/>
    </source>
</evidence>
<keyword evidence="2" id="KW-0963">Cytoplasm</keyword>
<comment type="domain">
    <text evidence="6">The CKK domain binds microtubules.</text>
</comment>
<sequence>MGENTNNINSDKAMSTSNYNFEDARLQASIRWLITRIYNDQNQLPDSLCEPFRLISEDRIELTQPVIFCLTNGSFYGQAAAKIFHDPSFLNGDLGLLFHALMQAGIDVKDKDGQSVTIELLRSQSPFNTNSHLVFIDSLMVAHLRSIISIDRVVQAISNYAVIEKREEPLDCVDALLFWINKVCSIVRDDVERNCVALTNGRNESDEPSINETTIPEMEDLYEDLCDGTCICTLVSFYRPDELPLKEVCFKDPMSVNDCKFNLELLRNFCATNLPWNPFHFRIDDILFLHESLQPNVNAFLADLFMFFEGQQVVDSEIVPIQQTVQRNFLRTQPLPDQQADAGMIEKIQSARDLNNDKRRNRAFSAATDDVFFPGTGSLPRTRNMSIASPRQTRLEQNFPFQTSTGGSSTLHRFPVSSNQDRGFSLQLEPWRSQLPGYQQQQQNFGQFQGFQRANTLNRPSKDEDQTPRPSSVLMQSQPQFNLGSHNTLVDQLSNQFNNNLKFSSPPGQRQQFPLQFSQQPLRQQANVFGVNAFPTFQSTPQQNFTNKQFASLQQQDISPIGPPPPDSIIYSDYSFAEQPNTSMLQQNIQGQQMPQTIQHMQGNVNPQLFPEQQHLFQQQHFPSACPQSNYISSTNSSNLYSTPMQTFNSGYCGQQQQPSVYYTPTSYNQNQNIEYMGGGGQLQQSLSQPSHLHLLHQQNQLPQLSHSIHSQFGQKPSFQYQNQQNQPYNNQIMPQQQYTPIPSLPFNHPGGSTVFPVSADPFSLTHLQNYQQQMQQCNSNQQKSIEQNNIPFRLQQANIQDADIEPDPENDLRQELANWGKTYRFTEKPQRKTWASKKVEMQQRIIANNPVAALNATLHGSRSATALASQGKDQNDSSSTPKNGSNGASTLSSDERTVNQNINISLDVSDSDSTEMTPEMLAKRQALLTSQLKRKERIVAKSEEKELASLEKRQSEMQKLELAEQRRIEREQRRLKCLEDYKRKKLEQELGEQPGGSARMCSSSTMSLNNRGQSQPPFRRPKSQTNLNINQTRTLQRPFRAQSSVNNGGDNDENAGISGSRSNVPASVLGEPSLKLYARQQPKSNRTLILNALQYSIFPGHVSNESRQKVQNAIASSDSKHFLVLFRDHRLQYRGLYTWDQFSEAVHKIEGSGPKVCREPMMTIMYKYDSGAKSFGKIPTKHLSATIDGFVIAEQYWQRPKIPFSGR</sequence>
<keyword evidence="3 6" id="KW-0493">Microtubule</keyword>
<dbReference type="SUPFAM" id="SSF47576">
    <property type="entry name" value="Calponin-homology domain, CH-domain"/>
    <property type="match status" value="1"/>
</dbReference>
<evidence type="ECO:0000256" key="6">
    <source>
        <dbReference type="PROSITE-ProRule" id="PRU00841"/>
    </source>
</evidence>
<dbReference type="InterPro" id="IPR036872">
    <property type="entry name" value="CH_dom_sf"/>
</dbReference>
<dbReference type="InterPro" id="IPR001715">
    <property type="entry name" value="CH_dom"/>
</dbReference>
<dbReference type="Pfam" id="PF25532">
    <property type="entry name" value="CH_CAMSAP2_N"/>
    <property type="match status" value="1"/>
</dbReference>
<name>A0A6V7VES1_MELEN</name>
<dbReference type="InterPro" id="IPR011033">
    <property type="entry name" value="PRC_barrel-like_sf"/>
</dbReference>
<proteinExistence type="inferred from homology"/>
<evidence type="ECO:0000256" key="7">
    <source>
        <dbReference type="SAM" id="Coils"/>
    </source>
</evidence>
<dbReference type="PROSITE" id="PS51508">
    <property type="entry name" value="CKK"/>
    <property type="match status" value="1"/>
</dbReference>
<dbReference type="EMBL" id="CAJEWN010000204">
    <property type="protein sequence ID" value="CAD2172661.1"/>
    <property type="molecule type" value="Genomic_DNA"/>
</dbReference>
<comment type="subcellular location">
    <subcellularLocation>
        <location evidence="1">Cytoplasm</location>
        <location evidence="1">Cytoskeleton</location>
    </subcellularLocation>
</comment>
<keyword evidence="5" id="KW-0206">Cytoskeleton</keyword>
<feature type="compositionally biased region" description="Polar residues" evidence="8">
    <location>
        <begin position="1001"/>
        <end position="1017"/>
    </location>
</feature>
<dbReference type="InterPro" id="IPR022613">
    <property type="entry name" value="CH_CAMSAP_2"/>
</dbReference>
<keyword evidence="4 7" id="KW-0175">Coiled coil</keyword>
<dbReference type="GO" id="GO:0031122">
    <property type="term" value="P:cytoplasmic microtubule organization"/>
    <property type="evidence" value="ECO:0007669"/>
    <property type="project" value="TreeGrafter"/>
</dbReference>
<comment type="similarity">
    <text evidence="6">Belongs to the CAMSAP1 family.</text>
</comment>
<feature type="domain" description="Calponin-homology (CH)" evidence="9">
    <location>
        <begin position="170"/>
        <end position="309"/>
    </location>
</feature>
<dbReference type="Pfam" id="PF08683">
    <property type="entry name" value="CAMSAP_CKK"/>
    <property type="match status" value="1"/>
</dbReference>
<evidence type="ECO:0000256" key="3">
    <source>
        <dbReference type="ARBA" id="ARBA00022701"/>
    </source>
</evidence>
<dbReference type="GO" id="GO:0051011">
    <property type="term" value="F:microtubule minus-end binding"/>
    <property type="evidence" value="ECO:0007669"/>
    <property type="project" value="TreeGrafter"/>
</dbReference>
<feature type="domain" description="CKK" evidence="10">
    <location>
        <begin position="1074"/>
        <end position="1208"/>
    </location>
</feature>
<accession>A0A6V7VES1</accession>
<gene>
    <name evidence="11" type="ORF">MENT_LOCUS24224</name>
</gene>
<feature type="coiled-coil region" evidence="7">
    <location>
        <begin position="934"/>
        <end position="989"/>
    </location>
</feature>
<dbReference type="GO" id="GO:0007026">
    <property type="term" value="P:negative regulation of microtubule depolymerization"/>
    <property type="evidence" value="ECO:0007669"/>
    <property type="project" value="TreeGrafter"/>
</dbReference>
<dbReference type="Pfam" id="PF11971">
    <property type="entry name" value="CAMSAP_CH"/>
    <property type="match status" value="1"/>
</dbReference>
<evidence type="ECO:0000256" key="8">
    <source>
        <dbReference type="SAM" id="MobiDB-lite"/>
    </source>
</evidence>
<dbReference type="InterPro" id="IPR014797">
    <property type="entry name" value="CKK_CAMSAP"/>
</dbReference>
<dbReference type="PROSITE" id="PS50021">
    <property type="entry name" value="CH"/>
    <property type="match status" value="1"/>
</dbReference>